<dbReference type="PANTHER" id="PTHR13950:SF9">
    <property type="entry name" value="RABCONNECTIN-3A"/>
    <property type="match status" value="1"/>
</dbReference>
<name>A0A067MF79_BOTB1</name>
<feature type="domain" description="RAVE complex protein Rav1 C-terminal" evidence="1">
    <location>
        <begin position="629"/>
        <end position="1262"/>
    </location>
</feature>
<dbReference type="GO" id="GO:0007035">
    <property type="term" value="P:vacuolar acidification"/>
    <property type="evidence" value="ECO:0007669"/>
    <property type="project" value="TreeGrafter"/>
</dbReference>
<evidence type="ECO:0000313" key="2">
    <source>
        <dbReference type="EMBL" id="KDQ14428.1"/>
    </source>
</evidence>
<dbReference type="InterPro" id="IPR022033">
    <property type="entry name" value="Rav1p_C"/>
</dbReference>
<dbReference type="Proteomes" id="UP000027195">
    <property type="component" value="Unassembled WGS sequence"/>
</dbReference>
<sequence length="1386" mass="153494">MLDLLRAYSGSPSRPPLLLPRQSATLVIYPVADAVVLLQVPSLLLVRTLVFWEAFPGLAGAKGKVKCIATDRSSQMVLAAMDDKIAAWTPSPTNEDAWKVHSTLFMPQAVTCMDCASGLLVACTQSDMSIFRLNDKSDLPEWALEWSSQVPLVNSLALSPALSYIASTSSSERFVRIHSISVRREVQRIRHPRPVISIRWRASSSKNPEDVVLFTITSDYTLRIFFPVVDSPHALQLHASLDRFSFLPPSPQNPEALQTGSTIFPLDREVMSTFLACASEGSPPTNETDEGRQNRINEIQKEGWDLFARVLSDGSVVIRAIANIDRRPPTLLKPFTILQSPPKLLPSPPTLLLPALSTSIPSIVTWPPISAYRLSPLLFFDAQADGLSLLAQGQRSFPRSDIDILKFVRNPSGSAVGVLRAGGGGEVYALRKNNKLVFIGRWEDTAGEAAVFDKGKSLVIYSQQSHTLVAYHFPNEPMPEYSPTPISATLQFPTALTPPISFFTLSPKEDYTELIVISPAALHLVRFTRKPAPELVLLATSVLEPKSKMPGPEPARIALVLPVDPMAWASSPKTLSLRRRQHDVLVSISEEGELAFWEFSVGLGSIKNSEGERYSAGGGGNEGKGTGVDVTWRCTGKIRTGRRNIAMARCSSAKKTVLVVKKDKGEELTIWDSKESEFSSGLEFTSIYKERVNDLDWTSTDDSQSILAVGFAHRVVLLCQQRMNYFDSEPTWEVLGQIDIAPTTPYSIGDSIWLAGGSLLVGAGHQIFHYGRNPASLSQNGASEDLFETVARENGPLEDYHPQMILQCLLWGKIELVKEIIVRLERGLDEATRNDAENNTSLCLKVAIQCRKSPSPTVHAYKLRLRLSRSENERVFSKALVNRLIERLEEKPLPHLTTNELSHLIVLIQTTLEVHEQRRALDANGLRYLISMRSFYIMNSRITAPSGSSSLSSNLNNTTTLARRERIRYRDIVWAFHSESQEILLTASTTACGGRMMWNDAKSLGVFLWMNSTEAIKAQMEVVARNQYMGGDARDPTSCCLFYFALGKVKLVHGLWKQAAWHKEQAITLKFLSNDFGEARWKTAALKNAFALLSKRRFEYAAAFFLLGGSLKDAVNVCIKQMGDFQLAIALARVGENGDDGPILRDILLKTVIPLAFREGNRWLASWAFWILRRRDLAVQILLTPLSTFVSTLDIPDVPIDGIGDPHYDDPSLALLFSQLKSKSLQTAKGTSQISGQTEFNFVLQISRVFCRMGCHALALDLVKHWSFDRPALSSERFAPPPSPTIEKRTEIISAAARPRPSRPSHLNRRRSLIIDMDIPSLPPSLANTPPLASPALEIAPSREPLAVSTPTVDADSVARKTGLGDLMKSAKRDVQVPEFDMDAFF</sequence>
<feature type="non-terminal residue" evidence="2">
    <location>
        <position position="1"/>
    </location>
</feature>
<dbReference type="FunCoup" id="A0A067MF79">
    <property type="interactions" value="102"/>
</dbReference>
<dbReference type="PANTHER" id="PTHR13950">
    <property type="entry name" value="RABCONNECTIN-RELATED"/>
    <property type="match status" value="1"/>
</dbReference>
<dbReference type="Gene3D" id="2.130.10.10">
    <property type="entry name" value="YVTN repeat-like/Quinoprotein amine dehydrogenase"/>
    <property type="match status" value="1"/>
</dbReference>
<proteinExistence type="predicted"/>
<protein>
    <recommendedName>
        <fullName evidence="1">RAVE complex protein Rav1 C-terminal domain-containing protein</fullName>
    </recommendedName>
</protein>
<reference evidence="3" key="1">
    <citation type="journal article" date="2014" name="Proc. Natl. Acad. Sci. U.S.A.">
        <title>Extensive sampling of basidiomycete genomes demonstrates inadequacy of the white-rot/brown-rot paradigm for wood decay fungi.</title>
        <authorList>
            <person name="Riley R."/>
            <person name="Salamov A.A."/>
            <person name="Brown D.W."/>
            <person name="Nagy L.G."/>
            <person name="Floudas D."/>
            <person name="Held B.W."/>
            <person name="Levasseur A."/>
            <person name="Lombard V."/>
            <person name="Morin E."/>
            <person name="Otillar R."/>
            <person name="Lindquist E.A."/>
            <person name="Sun H."/>
            <person name="LaButti K.M."/>
            <person name="Schmutz J."/>
            <person name="Jabbour D."/>
            <person name="Luo H."/>
            <person name="Baker S.E."/>
            <person name="Pisabarro A.G."/>
            <person name="Walton J.D."/>
            <person name="Blanchette R.A."/>
            <person name="Henrissat B."/>
            <person name="Martin F."/>
            <person name="Cullen D."/>
            <person name="Hibbett D.S."/>
            <person name="Grigoriev I.V."/>
        </authorList>
    </citation>
    <scope>NUCLEOTIDE SEQUENCE [LARGE SCALE GENOMIC DNA]</scope>
    <source>
        <strain evidence="3">FD-172 SS1</strain>
    </source>
</reference>
<gene>
    <name evidence="2" type="ORF">BOTBODRAFT_159267</name>
</gene>
<dbReference type="InterPro" id="IPR015943">
    <property type="entry name" value="WD40/YVTN_repeat-like_dom_sf"/>
</dbReference>
<dbReference type="Pfam" id="PF12234">
    <property type="entry name" value="Rav1p_C"/>
    <property type="match status" value="1"/>
</dbReference>
<dbReference type="InParanoid" id="A0A067MF79"/>
<dbReference type="STRING" id="930990.A0A067MF79"/>
<dbReference type="OrthoDB" id="342131at2759"/>
<evidence type="ECO:0000259" key="1">
    <source>
        <dbReference type="Pfam" id="PF12234"/>
    </source>
</evidence>
<dbReference type="HOGENOM" id="CLU_000310_0_1_1"/>
<dbReference type="GO" id="GO:0043291">
    <property type="term" value="C:RAVE complex"/>
    <property type="evidence" value="ECO:0007669"/>
    <property type="project" value="TreeGrafter"/>
</dbReference>
<dbReference type="EMBL" id="KL198037">
    <property type="protein sequence ID" value="KDQ14428.1"/>
    <property type="molecule type" value="Genomic_DNA"/>
</dbReference>
<dbReference type="InterPro" id="IPR036322">
    <property type="entry name" value="WD40_repeat_dom_sf"/>
</dbReference>
<keyword evidence="3" id="KW-1185">Reference proteome</keyword>
<dbReference type="SUPFAM" id="SSF50978">
    <property type="entry name" value="WD40 repeat-like"/>
    <property type="match status" value="1"/>
</dbReference>
<organism evidence="2 3">
    <name type="scientific">Botryobasidium botryosum (strain FD-172 SS1)</name>
    <dbReference type="NCBI Taxonomy" id="930990"/>
    <lineage>
        <taxon>Eukaryota</taxon>
        <taxon>Fungi</taxon>
        <taxon>Dikarya</taxon>
        <taxon>Basidiomycota</taxon>
        <taxon>Agaricomycotina</taxon>
        <taxon>Agaricomycetes</taxon>
        <taxon>Cantharellales</taxon>
        <taxon>Botryobasidiaceae</taxon>
        <taxon>Botryobasidium</taxon>
    </lineage>
</organism>
<accession>A0A067MF79</accession>
<dbReference type="InterPro" id="IPR052208">
    <property type="entry name" value="DmX-like/RAVE_component"/>
</dbReference>
<evidence type="ECO:0000313" key="3">
    <source>
        <dbReference type="Proteomes" id="UP000027195"/>
    </source>
</evidence>